<dbReference type="Gene3D" id="3.40.50.10490">
    <property type="entry name" value="Glucose-6-phosphate isomerase like protein, domain 1"/>
    <property type="match status" value="2"/>
</dbReference>
<dbReference type="GO" id="GO:0006047">
    <property type="term" value="P:UDP-N-acetylglucosamine metabolic process"/>
    <property type="evidence" value="ECO:0007669"/>
    <property type="project" value="TreeGrafter"/>
</dbReference>
<dbReference type="GO" id="GO:0006002">
    <property type="term" value="P:fructose 6-phosphate metabolic process"/>
    <property type="evidence" value="ECO:0007669"/>
    <property type="project" value="TreeGrafter"/>
</dbReference>
<comment type="caution">
    <text evidence="1">The sequence shown here is derived from an EMBL/GenBank/DDBJ whole genome shotgun (WGS) entry which is preliminary data.</text>
</comment>
<dbReference type="RefSeq" id="WP_071868847.1">
    <property type="nucleotide sequence ID" value="NZ_BJUG01000009.1"/>
</dbReference>
<sequence length="357" mass="40042">MEPMTMLHYINEEQKALSKILDEYDFTLDPRLTKLKTVTILATGSSYNACLSAKMAFEKIADATIVIEEPYHFNHYGRLIAGTDTIIGVSQSGKSASTVDAIKNLKSSEIQQIILTSDVTSPIAQVADYVIDLNMGVETVGFVTKGFSATVLHLMLLAIRVGVSKKQIDSHRLNELKKELYELISHFQGVIDQSNAFFEQHEKILKLGGRFVALGYGPNWGTVKEFETKFTETVRRPSQGFELESYMHGPYLEANWEHTLFFVETPSCNKSRSYALANYMANYVGKLFKITTEDSPDSDTLALNIAVSEEFSPLLLVIPFQVLAYRIATTKGIDLSKRIFNDFDSVLKSKIEKVEES</sequence>
<dbReference type="EMBL" id="BJUG01000009">
    <property type="protein sequence ID" value="GEK37535.1"/>
    <property type="molecule type" value="Genomic_DNA"/>
</dbReference>
<dbReference type="GO" id="GO:0097367">
    <property type="term" value="F:carbohydrate derivative binding"/>
    <property type="evidence" value="ECO:0007669"/>
    <property type="project" value="InterPro"/>
</dbReference>
<proteinExistence type="predicted"/>
<dbReference type="GO" id="GO:0006487">
    <property type="term" value="P:protein N-linked glycosylation"/>
    <property type="evidence" value="ECO:0007669"/>
    <property type="project" value="TreeGrafter"/>
</dbReference>
<dbReference type="AlphaFoldDB" id="A0A1L8XNB8"/>
<dbReference type="CDD" id="cd05009">
    <property type="entry name" value="SIS_GlmS_GlmD_2"/>
    <property type="match status" value="1"/>
</dbReference>
<dbReference type="PROSITE" id="PS51464">
    <property type="entry name" value="SIS"/>
    <property type="match status" value="1"/>
</dbReference>
<accession>A0A1L8XNB8</accession>
<dbReference type="InterPro" id="IPR035466">
    <property type="entry name" value="GlmS/AgaS_SIS"/>
</dbReference>
<organism evidence="1 2">
    <name type="scientific">Enterococcus thailandicus</name>
    <dbReference type="NCBI Taxonomy" id="417368"/>
    <lineage>
        <taxon>Bacteria</taxon>
        <taxon>Bacillati</taxon>
        <taxon>Bacillota</taxon>
        <taxon>Bacilli</taxon>
        <taxon>Lactobacillales</taxon>
        <taxon>Enterococcaceae</taxon>
        <taxon>Enterococcus</taxon>
    </lineage>
</organism>
<dbReference type="PANTHER" id="PTHR10937:SF17">
    <property type="entry name" value="GLUCOSAMINE-FRUCTOSE-6-PHOSPHATE AMINOTRANSFERASE"/>
    <property type="match status" value="1"/>
</dbReference>
<keyword evidence="1" id="KW-0808">Transferase</keyword>
<dbReference type="InterPro" id="IPR046348">
    <property type="entry name" value="SIS_dom_sf"/>
</dbReference>
<dbReference type="SUPFAM" id="SSF53697">
    <property type="entry name" value="SIS domain"/>
    <property type="match status" value="1"/>
</dbReference>
<name>A0A1L8XNB8_ENTTH</name>
<protein>
    <submittedName>
        <fullName evidence="1">Glucosamine--fructose-6-phosphate aminotransferase</fullName>
    </submittedName>
</protein>
<dbReference type="KEGG" id="eth:CK496_10025"/>
<dbReference type="InterPro" id="IPR001347">
    <property type="entry name" value="SIS_dom"/>
</dbReference>
<dbReference type="CDD" id="cd05008">
    <property type="entry name" value="SIS_GlmS_GlmD_1"/>
    <property type="match status" value="1"/>
</dbReference>
<dbReference type="InterPro" id="IPR035490">
    <property type="entry name" value="GlmS/FrlB_SIS"/>
</dbReference>
<keyword evidence="1" id="KW-0032">Aminotransferase</keyword>
<dbReference type="PANTHER" id="PTHR10937">
    <property type="entry name" value="GLUCOSAMINE--FRUCTOSE-6-PHOSPHATE AMINOTRANSFERASE, ISOMERIZING"/>
    <property type="match status" value="1"/>
</dbReference>
<reference evidence="1 2" key="1">
    <citation type="submission" date="2019-07" db="EMBL/GenBank/DDBJ databases">
        <title>Whole genome shotgun sequence of Enterococcus thailandicus NBRC 101867.</title>
        <authorList>
            <person name="Hosoyama A."/>
            <person name="Uohara A."/>
            <person name="Ohji S."/>
            <person name="Ichikawa N."/>
        </authorList>
    </citation>
    <scope>NUCLEOTIDE SEQUENCE [LARGE SCALE GENOMIC DNA]</scope>
    <source>
        <strain evidence="1 2">NBRC 101867</strain>
    </source>
</reference>
<dbReference type="GO" id="GO:0004360">
    <property type="term" value="F:glutamine-fructose-6-phosphate transaminase (isomerizing) activity"/>
    <property type="evidence" value="ECO:0007669"/>
    <property type="project" value="TreeGrafter"/>
</dbReference>
<evidence type="ECO:0000313" key="1">
    <source>
        <dbReference type="EMBL" id="GEK37535.1"/>
    </source>
</evidence>
<gene>
    <name evidence="1" type="ORF">ETH01_18220</name>
</gene>
<evidence type="ECO:0000313" key="2">
    <source>
        <dbReference type="Proteomes" id="UP000321361"/>
    </source>
</evidence>
<dbReference type="Pfam" id="PF01380">
    <property type="entry name" value="SIS"/>
    <property type="match status" value="1"/>
</dbReference>
<dbReference type="Proteomes" id="UP000321361">
    <property type="component" value="Unassembled WGS sequence"/>
</dbReference>
<dbReference type="OrthoDB" id="5150296at2"/>
<dbReference type="GeneID" id="77487973"/>